<sequence>MDYEIRPLRADEWALAKELRLAALRDEAAPIAFQESYEEARARSDSFWRDRAAGNARGTDSRMFVAVAPDGRFAGSVVLLVERAGAKDYLGTVVDRTQGVIVGVYVRPEARGGAVIRGLFDAAVAWAWTLDGVDRVRLYVHEDNARAEACYRRYGFVPTGEVTPMASDPSRMEREMEFEKP</sequence>
<reference evidence="1" key="1">
    <citation type="journal article" date="2025" name="Int. J. Syst. Evol. Microbiol.">
        <title>Streptomyces citrinus sp. nov., with yellow diffusible pigment.</title>
        <authorList>
            <person name="He Y."/>
            <person name="Yang E."/>
            <person name="Xu J."/>
            <person name="Sun Y."/>
            <person name="Sun L."/>
        </authorList>
    </citation>
    <scope>NUCLEOTIDE SEQUENCE</scope>
    <source>
        <strain evidence="1">Q6</strain>
    </source>
</reference>
<name>A0ACD5AD71_9ACTN</name>
<evidence type="ECO:0000313" key="2">
    <source>
        <dbReference type="Proteomes" id="UP001432251"/>
    </source>
</evidence>
<keyword evidence="2" id="KW-1185">Reference proteome</keyword>
<evidence type="ECO:0000313" key="1">
    <source>
        <dbReference type="EMBL" id="WWQ65181.1"/>
    </source>
</evidence>
<organism evidence="1 2">
    <name type="scientific">Streptomyces citrinus</name>
    <dbReference type="NCBI Taxonomy" id="3118173"/>
    <lineage>
        <taxon>Bacteria</taxon>
        <taxon>Bacillati</taxon>
        <taxon>Actinomycetota</taxon>
        <taxon>Actinomycetes</taxon>
        <taxon>Kitasatosporales</taxon>
        <taxon>Streptomycetaceae</taxon>
        <taxon>Streptomyces</taxon>
    </lineage>
</organism>
<gene>
    <name evidence="1" type="ORF">V2W30_18780</name>
</gene>
<protein>
    <submittedName>
        <fullName evidence="1">GNAT family N-acetyltransferase</fullName>
    </submittedName>
</protein>
<proteinExistence type="predicted"/>
<accession>A0ACD5AD71</accession>
<dbReference type="EMBL" id="CP146022">
    <property type="protein sequence ID" value="WWQ65181.1"/>
    <property type="molecule type" value="Genomic_DNA"/>
</dbReference>
<dbReference type="Proteomes" id="UP001432251">
    <property type="component" value="Chromosome"/>
</dbReference>